<reference evidence="1" key="1">
    <citation type="submission" date="2022-10" db="EMBL/GenBank/DDBJ databases">
        <title>The WGS of Solirubrobacter ginsenosidimutans DSM 21036.</title>
        <authorList>
            <person name="Jiang Z."/>
        </authorList>
    </citation>
    <scope>NUCLEOTIDE SEQUENCE</scope>
    <source>
        <strain evidence="1">DSM 21036</strain>
    </source>
</reference>
<dbReference type="Proteomes" id="UP001149140">
    <property type="component" value="Unassembled WGS sequence"/>
</dbReference>
<name>A0A9X3MRQ2_9ACTN</name>
<protein>
    <submittedName>
        <fullName evidence="1">Uncharacterized protein</fullName>
    </submittedName>
</protein>
<evidence type="ECO:0000313" key="1">
    <source>
        <dbReference type="EMBL" id="MDA0161389.1"/>
    </source>
</evidence>
<proteinExistence type="predicted"/>
<keyword evidence="2" id="KW-1185">Reference proteome</keyword>
<accession>A0A9X3MRQ2</accession>
<sequence length="406" mass="42784">MNRRALLAGAGTLVLLVAVGLTVLLATGGGSDSNPRAAERTAASAQAEKATGDLNTCAGLIQDEGRNCYSRELAKIVNDAADPLAAVEGITAAAYADKTGFLLANCHGIMHTVAREYALKIHLTLAKLMDNLPATNDPGCSAGYAHGLVTAVAPQIEAAGPKVALKLCAEAGTRYQRYSCTHGFGHAFMRLNNDNIAPALQMCEQLGSGAAPDCSQGVYHDYWFAINGTDATSKPKDVVTDPRALCGAQPAQFVRPCWYRVFLETETGKRVQSAADFEQLCGGLDGLQRQACITGASVIGPPDPRNQLPLCNTLQTDTDKVACIRGTKVQNLLQYPDSMKVDVLKGCKQFDGSLALTCYRWLGKTLGVVSDGKLLDYGCPKLPKGAAQKACAAGVKSMQGPLVTFS</sequence>
<dbReference type="AlphaFoldDB" id="A0A9X3MRQ2"/>
<dbReference type="EMBL" id="JAPDOD010000012">
    <property type="protein sequence ID" value="MDA0161389.1"/>
    <property type="molecule type" value="Genomic_DNA"/>
</dbReference>
<comment type="caution">
    <text evidence="1">The sequence shown here is derived from an EMBL/GenBank/DDBJ whole genome shotgun (WGS) entry which is preliminary data.</text>
</comment>
<organism evidence="1 2">
    <name type="scientific">Solirubrobacter ginsenosidimutans</name>
    <dbReference type="NCBI Taxonomy" id="490573"/>
    <lineage>
        <taxon>Bacteria</taxon>
        <taxon>Bacillati</taxon>
        <taxon>Actinomycetota</taxon>
        <taxon>Thermoleophilia</taxon>
        <taxon>Solirubrobacterales</taxon>
        <taxon>Solirubrobacteraceae</taxon>
        <taxon>Solirubrobacter</taxon>
    </lineage>
</organism>
<evidence type="ECO:0000313" key="2">
    <source>
        <dbReference type="Proteomes" id="UP001149140"/>
    </source>
</evidence>
<gene>
    <name evidence="1" type="ORF">OM076_14015</name>
</gene>
<dbReference type="RefSeq" id="WP_270040599.1">
    <property type="nucleotide sequence ID" value="NZ_JAPDOD010000012.1"/>
</dbReference>